<dbReference type="Proteomes" id="UP000284706">
    <property type="component" value="Unassembled WGS sequence"/>
</dbReference>
<dbReference type="EMBL" id="NHYE01005591">
    <property type="protein sequence ID" value="PPQ68651.1"/>
    <property type="molecule type" value="Genomic_DNA"/>
</dbReference>
<feature type="region of interest" description="Disordered" evidence="1">
    <location>
        <begin position="1"/>
        <end position="78"/>
    </location>
</feature>
<feature type="compositionally biased region" description="Acidic residues" evidence="1">
    <location>
        <begin position="53"/>
        <end position="78"/>
    </location>
</feature>
<keyword evidence="3" id="KW-1185">Reference proteome</keyword>
<feature type="compositionally biased region" description="Gly residues" evidence="1">
    <location>
        <begin position="25"/>
        <end position="44"/>
    </location>
</feature>
<feature type="compositionally biased region" description="Basic and acidic residues" evidence="1">
    <location>
        <begin position="7"/>
        <end position="22"/>
    </location>
</feature>
<evidence type="ECO:0000313" key="2">
    <source>
        <dbReference type="EMBL" id="PPQ68651.1"/>
    </source>
</evidence>
<comment type="caution">
    <text evidence="2">The sequence shown here is derived from an EMBL/GenBank/DDBJ whole genome shotgun (WGS) entry which is preliminary data.</text>
</comment>
<sequence>MRRHERQQREVRRDEVVREGRRARGGGGGVGEGERGWQGGGGPGEGERGEGDCSWDAEAEKEDVDPEADAEAETEDVELAAPTSEAVLLVDPLGESVLPLPVVVVVEEGGWGTGGGLTAEWPLPAAAGAPVGAWARNPFALAGLGVVPAAGELAPGEVGDSSPEEAEDEDPFPLELMVLRRVLGGRPGERGGEVAEVEEGEVGRGEREPEAGVVLVVVVGGGVAGRGSPVSWRCLFGEAVIDLHKDVLSMGSWR</sequence>
<accession>A0A409VQV5</accession>
<organism evidence="2 3">
    <name type="scientific">Gymnopilus dilepis</name>
    <dbReference type="NCBI Taxonomy" id="231916"/>
    <lineage>
        <taxon>Eukaryota</taxon>
        <taxon>Fungi</taxon>
        <taxon>Dikarya</taxon>
        <taxon>Basidiomycota</taxon>
        <taxon>Agaricomycotina</taxon>
        <taxon>Agaricomycetes</taxon>
        <taxon>Agaricomycetidae</taxon>
        <taxon>Agaricales</taxon>
        <taxon>Agaricineae</taxon>
        <taxon>Hymenogastraceae</taxon>
        <taxon>Gymnopilus</taxon>
    </lineage>
</organism>
<reference evidence="2 3" key="1">
    <citation type="journal article" date="2018" name="Evol. Lett.">
        <title>Horizontal gene cluster transfer increased hallucinogenic mushroom diversity.</title>
        <authorList>
            <person name="Reynolds H.T."/>
            <person name="Vijayakumar V."/>
            <person name="Gluck-Thaler E."/>
            <person name="Korotkin H.B."/>
            <person name="Matheny P.B."/>
            <person name="Slot J.C."/>
        </authorList>
    </citation>
    <scope>NUCLEOTIDE SEQUENCE [LARGE SCALE GENOMIC DNA]</scope>
    <source>
        <strain evidence="2 3">SRW20</strain>
    </source>
</reference>
<evidence type="ECO:0000313" key="3">
    <source>
        <dbReference type="Proteomes" id="UP000284706"/>
    </source>
</evidence>
<proteinExistence type="predicted"/>
<dbReference type="AlphaFoldDB" id="A0A409VQV5"/>
<gene>
    <name evidence="2" type="ORF">CVT26_002935</name>
</gene>
<dbReference type="InParanoid" id="A0A409VQV5"/>
<protein>
    <submittedName>
        <fullName evidence="2">Uncharacterized protein</fullName>
    </submittedName>
</protein>
<name>A0A409VQV5_9AGAR</name>
<evidence type="ECO:0000256" key="1">
    <source>
        <dbReference type="SAM" id="MobiDB-lite"/>
    </source>
</evidence>